<reference evidence="4 5" key="1">
    <citation type="submission" date="2018-03" db="EMBL/GenBank/DDBJ databases">
        <title>Aquarubrobacter algicola gen. nov., sp. nov., a novel actinobacterium isolated from shallow eutrophic lake during the end of cyanobacterial harmful algal blooms.</title>
        <authorList>
            <person name="Chun S.J."/>
        </authorList>
    </citation>
    <scope>NUCLEOTIDE SEQUENCE [LARGE SCALE GENOMIC DNA]</scope>
    <source>
        <strain evidence="4 5">Seoho-28</strain>
    </source>
</reference>
<dbReference type="Gene3D" id="2.120.10.80">
    <property type="entry name" value="Kelch-type beta propeller"/>
    <property type="match status" value="2"/>
</dbReference>
<gene>
    <name evidence="4" type="ORF">C7Y72_06870</name>
</gene>
<feature type="compositionally biased region" description="Basic and acidic residues" evidence="3">
    <location>
        <begin position="1633"/>
        <end position="1642"/>
    </location>
</feature>
<feature type="region of interest" description="Disordered" evidence="3">
    <location>
        <begin position="1345"/>
        <end position="1372"/>
    </location>
</feature>
<evidence type="ECO:0000256" key="1">
    <source>
        <dbReference type="ARBA" id="ARBA00022441"/>
    </source>
</evidence>
<dbReference type="PANTHER" id="PTHR24412">
    <property type="entry name" value="KELCH PROTEIN"/>
    <property type="match status" value="1"/>
</dbReference>
<dbReference type="SMART" id="SM00612">
    <property type="entry name" value="Kelch"/>
    <property type="match status" value="4"/>
</dbReference>
<dbReference type="SUPFAM" id="SSF117281">
    <property type="entry name" value="Kelch motif"/>
    <property type="match status" value="2"/>
</dbReference>
<dbReference type="PANTHER" id="PTHR24412:SF489">
    <property type="entry name" value="RING FINGER DOMAIN AND KELCH REPEAT-CONTAINING PROTEIN DDB_G0271372"/>
    <property type="match status" value="1"/>
</dbReference>
<dbReference type="InterPro" id="IPR015915">
    <property type="entry name" value="Kelch-typ_b-propeller"/>
</dbReference>
<dbReference type="EMBL" id="PYYB01000001">
    <property type="protein sequence ID" value="PTL59392.1"/>
    <property type="molecule type" value="Genomic_DNA"/>
</dbReference>
<comment type="caution">
    <text evidence="4">The sequence shown here is derived from an EMBL/GenBank/DDBJ whole genome shotgun (WGS) entry which is preliminary data.</text>
</comment>
<dbReference type="RefSeq" id="WP_107567978.1">
    <property type="nucleotide sequence ID" value="NZ_PYYB01000001.1"/>
</dbReference>
<evidence type="ECO:0000256" key="2">
    <source>
        <dbReference type="ARBA" id="ARBA00022737"/>
    </source>
</evidence>
<dbReference type="Proteomes" id="UP000240739">
    <property type="component" value="Unassembled WGS sequence"/>
</dbReference>
<sequence length="1659" mass="168328">MDSTRTPGPVVGALPRPRPIIATLIALVVLLVAPAAVQAAQGWQTTTTAPMSTARSYHVQTTLGDGRVLVAGGIDSAAASGGEVYDPATNQWTATGPLAASRYGAASILLGTGPTAKVLVVGGRQPGSGTSRASAELYDPATNAWTATPTVPHAHGDPILIPLSATRIMAISAAGVDVYDTTLGTWDDAGTPPAAAALTELGAVKLQNGKVLVYGGSEFTPPFFSTVKDTAHVFTPPTDPNDTGSWALVPNGMVVARSRAPGTLLNDGRVFISGGYSGESLGGRRQSTEIYDPATNSFTAGPSLGSLRHLHTQTLLSDGSVLVAGGQTDNNNTSLSSSDLYTPATGAIGTIASGGTMNGPRQAHGVSALPGGKLLLTGGTGNGSTNSSTEVYQDGSPPTATLTAPADGAVFTRDQVVTSSFACASTTSTIASGGCALVVAHSSGTPTVTQTTSGGALPTAVAGDYSATLTATDANGLTATTTADYAVAAPPTATITAPAGETVALDATLTADFACAADTATTLATTGGCVASVSGPTVTATAVADGDTLPTAAAGTYTLTVTATDALGQTTTETATYTATDGPAVQLTSPAPNAVFARNQAATLTYTCTAAATAVVSCGATVTPPGGSATPLPSGSALPTTVEGVHAVEVLSTDTLGQVSTVTRTYRVVAPPTATITAPTNDLLLKSGAGAVAEFACASATSTIASCVARLTNPAGTETTVAPGAALPTVVAGRYTLRLTATDAVGQTASATVAYTVAAPPTVRIDAPAERAAFQPGDRATASFACASAASTVSSCAAKVQPPSGDLVTVENGGALPTGTAGTYTIVATATDALGQTSTTSRQYLVAVCEKRVAFGLVEITTNDCFARSGSEAVPRYETTSAVTVNGVPLPAPPSGQRFTAIAPSQGRPGGRIQLSGASIKVGSLTVYNGDIGWDLPAGGEGDEKKVATLAVPTGTTFQGLKVPGSADIRFGLRGGTYYSVFTLNIGLPEQFTTMPGGGGGSQGVTGQGSIRVDRNGVRYDGMMLHVRDIYLGKLKVDEACLSFVPAGSSQAVAPCPAPELNGEPYIECPTDSNTARWNGNAKITLPTEAETELAIFGGLADGQVSSFGGFVNNLGTSVPLATGVYLNQIGVGLCLKPPPFKLKGSVGVSILPAGKKDTIALNGAFTYTDSTPDSVWSVQVEGDVVVLGTKVGGGGVTYRPNGLIDFYARAALKFSVLSVEGRVDGFLDTRAKRFNIDGQARICVAPLCAEALAVLSNIGAAGCVTLGTITIPYPWLTGFPPRYETRYKKIPLKAGAGVKWSGGADVWGGSCDLDSYRVERPTARAAQAGQLTFGVAGGQPANSVRLTGRDAPPSVTLTGPGGTTFTSPTDGSGYKRTDDFILVENPEDKTTSILMIKPKAGRWTVTAGPGPEGAVSIETADYSPPASFKGSVTSTKSKGTKRLELLYSLDEGSNVQIVEESADGRLTGTLVERLTGTRCGKGVPSELGGVPVRCASVAFTPTEGPGGPRAVSAVVTNAAGMPRERVRLATYIAPDQVLPSRPQRVRIRRTAKNKVVVTWSRSTPAIEQMVSLKLSDGRQFGVSLKRCSSFVLHGVPAGVAVEARIAGRRADSELGTASQTLLKRTAKTAGWKGKDKPRTCRPEFYPGGFQSKPEPGVR</sequence>
<dbReference type="OrthoDB" id="2795102at2"/>
<evidence type="ECO:0000313" key="5">
    <source>
        <dbReference type="Proteomes" id="UP000240739"/>
    </source>
</evidence>
<dbReference type="Pfam" id="PF01344">
    <property type="entry name" value="Kelch_1"/>
    <property type="match status" value="2"/>
</dbReference>
<proteinExistence type="predicted"/>
<keyword evidence="2" id="KW-0677">Repeat</keyword>
<organism evidence="4 5">
    <name type="scientific">Paraconexibacter algicola</name>
    <dbReference type="NCBI Taxonomy" id="2133960"/>
    <lineage>
        <taxon>Bacteria</taxon>
        <taxon>Bacillati</taxon>
        <taxon>Actinomycetota</taxon>
        <taxon>Thermoleophilia</taxon>
        <taxon>Solirubrobacterales</taxon>
        <taxon>Paraconexibacteraceae</taxon>
        <taxon>Paraconexibacter</taxon>
    </lineage>
</organism>
<feature type="region of interest" description="Disordered" evidence="3">
    <location>
        <begin position="1628"/>
        <end position="1659"/>
    </location>
</feature>
<dbReference type="InterPro" id="IPR006652">
    <property type="entry name" value="Kelch_1"/>
</dbReference>
<evidence type="ECO:0000256" key="3">
    <source>
        <dbReference type="SAM" id="MobiDB-lite"/>
    </source>
</evidence>
<keyword evidence="5" id="KW-1185">Reference proteome</keyword>
<accession>A0A2T4UJI0</accession>
<protein>
    <submittedName>
        <fullName evidence="4">Uncharacterized protein</fullName>
    </submittedName>
</protein>
<evidence type="ECO:0000313" key="4">
    <source>
        <dbReference type="EMBL" id="PTL59392.1"/>
    </source>
</evidence>
<name>A0A2T4UJI0_9ACTN</name>
<keyword evidence="1" id="KW-0880">Kelch repeat</keyword>